<dbReference type="PROSITE" id="PS00108">
    <property type="entry name" value="PROTEIN_KINASE_ST"/>
    <property type="match status" value="1"/>
</dbReference>
<protein>
    <recommendedName>
        <fullName evidence="1">non-specific serine/threonine protein kinase</fullName>
        <ecNumber evidence="1">2.7.11.1</ecNumber>
    </recommendedName>
</protein>
<feature type="domain" description="Protein kinase" evidence="11">
    <location>
        <begin position="28"/>
        <end position="406"/>
    </location>
</feature>
<dbReference type="InterPro" id="IPR052239">
    <property type="entry name" value="Ser/Thr-specific_kinases"/>
</dbReference>
<dbReference type="InterPro" id="IPR008271">
    <property type="entry name" value="Ser/Thr_kinase_AS"/>
</dbReference>
<keyword evidence="6 9" id="KW-0067">ATP-binding</keyword>
<dbReference type="PROSITE" id="PS50011">
    <property type="entry name" value="PROTEIN_KINASE_DOM"/>
    <property type="match status" value="1"/>
</dbReference>
<evidence type="ECO:0000256" key="8">
    <source>
        <dbReference type="ARBA" id="ARBA00048679"/>
    </source>
</evidence>
<keyword evidence="5 12" id="KW-0418">Kinase</keyword>
<dbReference type="PANTHER" id="PTHR45998">
    <property type="entry name" value="SERINE/THREONINE-PROTEIN KINASE 16"/>
    <property type="match status" value="1"/>
</dbReference>
<dbReference type="SMART" id="SM00220">
    <property type="entry name" value="S_TKc"/>
    <property type="match status" value="1"/>
</dbReference>
<keyword evidence="2" id="KW-0723">Serine/threonine-protein kinase</keyword>
<organism evidence="12 13">
    <name type="scientific">Musa troglodytarum</name>
    <name type="common">fe'i banana</name>
    <dbReference type="NCBI Taxonomy" id="320322"/>
    <lineage>
        <taxon>Eukaryota</taxon>
        <taxon>Viridiplantae</taxon>
        <taxon>Streptophyta</taxon>
        <taxon>Embryophyta</taxon>
        <taxon>Tracheophyta</taxon>
        <taxon>Spermatophyta</taxon>
        <taxon>Magnoliopsida</taxon>
        <taxon>Liliopsida</taxon>
        <taxon>Zingiberales</taxon>
        <taxon>Musaceae</taxon>
        <taxon>Musa</taxon>
    </lineage>
</organism>
<dbReference type="EC" id="2.7.11.1" evidence="1"/>
<evidence type="ECO:0000259" key="11">
    <source>
        <dbReference type="PROSITE" id="PS50011"/>
    </source>
</evidence>
<proteinExistence type="predicted"/>
<comment type="catalytic activity">
    <reaction evidence="7">
        <text>L-threonyl-[protein] + ATP = O-phospho-L-threonyl-[protein] + ADP + H(+)</text>
        <dbReference type="Rhea" id="RHEA:46608"/>
        <dbReference type="Rhea" id="RHEA-COMP:11060"/>
        <dbReference type="Rhea" id="RHEA-COMP:11605"/>
        <dbReference type="ChEBI" id="CHEBI:15378"/>
        <dbReference type="ChEBI" id="CHEBI:30013"/>
        <dbReference type="ChEBI" id="CHEBI:30616"/>
        <dbReference type="ChEBI" id="CHEBI:61977"/>
        <dbReference type="ChEBI" id="CHEBI:456216"/>
        <dbReference type="EC" id="2.7.11.1"/>
    </reaction>
</comment>
<dbReference type="GO" id="GO:0005737">
    <property type="term" value="C:cytoplasm"/>
    <property type="evidence" value="ECO:0007669"/>
    <property type="project" value="TreeGrafter"/>
</dbReference>
<dbReference type="AlphaFoldDB" id="A0A9E7HNA1"/>
<evidence type="ECO:0000256" key="4">
    <source>
        <dbReference type="ARBA" id="ARBA00022741"/>
    </source>
</evidence>
<dbReference type="EMBL" id="CP097510">
    <property type="protein sequence ID" value="URE34138.1"/>
    <property type="molecule type" value="Genomic_DNA"/>
</dbReference>
<feature type="binding site" evidence="9">
    <location>
        <position position="59"/>
    </location>
    <ligand>
        <name>ATP</name>
        <dbReference type="ChEBI" id="CHEBI:30616"/>
    </ligand>
</feature>
<evidence type="ECO:0000313" key="13">
    <source>
        <dbReference type="Proteomes" id="UP001055439"/>
    </source>
</evidence>
<dbReference type="OrthoDB" id="248923at2759"/>
<dbReference type="Gene3D" id="1.10.510.10">
    <property type="entry name" value="Transferase(Phosphotransferase) domain 1"/>
    <property type="match status" value="1"/>
</dbReference>
<dbReference type="GO" id="GO:0004674">
    <property type="term" value="F:protein serine/threonine kinase activity"/>
    <property type="evidence" value="ECO:0007669"/>
    <property type="project" value="UniProtKB-KW"/>
</dbReference>
<dbReference type="InterPro" id="IPR011009">
    <property type="entry name" value="Kinase-like_dom_sf"/>
</dbReference>
<evidence type="ECO:0000256" key="5">
    <source>
        <dbReference type="ARBA" id="ARBA00022777"/>
    </source>
</evidence>
<keyword evidence="3" id="KW-0808">Transferase</keyword>
<dbReference type="GO" id="GO:0005524">
    <property type="term" value="F:ATP binding"/>
    <property type="evidence" value="ECO:0007669"/>
    <property type="project" value="UniProtKB-UniRule"/>
</dbReference>
<evidence type="ECO:0000256" key="10">
    <source>
        <dbReference type="SAM" id="MobiDB-lite"/>
    </source>
</evidence>
<dbReference type="Pfam" id="PF00069">
    <property type="entry name" value="Pkinase"/>
    <property type="match status" value="1"/>
</dbReference>
<dbReference type="InterPro" id="IPR000719">
    <property type="entry name" value="Prot_kinase_dom"/>
</dbReference>
<reference evidence="12" key="1">
    <citation type="submission" date="2022-05" db="EMBL/GenBank/DDBJ databases">
        <title>The Musa troglodytarum L. genome provides insights into the mechanism of non-climacteric behaviour and enrichment of carotenoids.</title>
        <authorList>
            <person name="Wang J."/>
        </authorList>
    </citation>
    <scope>NUCLEOTIDE SEQUENCE</scope>
    <source>
        <tissue evidence="12">Leaf</tissue>
    </source>
</reference>
<dbReference type="Proteomes" id="UP001055439">
    <property type="component" value="Chromosome 8"/>
</dbReference>
<dbReference type="PANTHER" id="PTHR45998:SF2">
    <property type="entry name" value="SERINE_THREONINE-PROTEIN KINASE 16"/>
    <property type="match status" value="1"/>
</dbReference>
<evidence type="ECO:0000256" key="7">
    <source>
        <dbReference type="ARBA" id="ARBA00047899"/>
    </source>
</evidence>
<keyword evidence="4 9" id="KW-0547">Nucleotide-binding</keyword>
<name>A0A9E7HNA1_9LILI</name>
<sequence length="632" mass="69092">MGCSFSGLNAFYDAVNGGGDVWINENRFRIVRQLGEGGFAYVFLVKEVVADGAAGLARKKSVDPSHISDHGTYAMKKVIIQTEEQLELVKQEIRVSSLFNHPNLLPLLDHAVIPLKGTQNGSRKHEAYLLFPVHLDGTLLDIAKVMQSKKEFFTTTTVLQIFRQLCAGLKHMHSFDPPYAHNDVKPGNVLITHMKGQPPVAILMDFGSARPARKEIRSRSEALQLQDWASEHCSAPFRAPELWDCPSHADIDERTDIWSLGCTLYAIMYGASPFEYAIGESGGSLQLAVMNAQIKWPSGPDPPYPETLHQFILQDWRFLFPNPPCFEIDKNRRVGSYIGEDFSVYNSRRSSVASFRVSFRAIAVDGMADVADRIFDLLPDDGDDDGDDTFFIREVGEALDLITPFSSLSVASLSASDLSGDAPATAAVPFPEETLDSHDLGLLDGAGEMRSDFLGLDGSQYCDHDGSFSSRSAPLAAGGCPGSSHGENLRIIEIESDSDSEEDGVMASVVDDQVGDDSHRTALCWNCIRIEEEETVGLVLEEEGIDFLEWEEVDGCSIMMIDAGEGGSASESRPNHGEELIDLEAELEDDIGGSLGDLEWEIPSSVNNRGAGAESSYLDDAAPRPILEMITT</sequence>
<evidence type="ECO:0000256" key="3">
    <source>
        <dbReference type="ARBA" id="ARBA00022679"/>
    </source>
</evidence>
<feature type="region of interest" description="Disordered" evidence="10">
    <location>
        <begin position="609"/>
        <end position="632"/>
    </location>
</feature>
<evidence type="ECO:0000256" key="6">
    <source>
        <dbReference type="ARBA" id="ARBA00022840"/>
    </source>
</evidence>
<keyword evidence="13" id="KW-1185">Reference proteome</keyword>
<evidence type="ECO:0000256" key="1">
    <source>
        <dbReference type="ARBA" id="ARBA00012513"/>
    </source>
</evidence>
<evidence type="ECO:0000256" key="2">
    <source>
        <dbReference type="ARBA" id="ARBA00022527"/>
    </source>
</evidence>
<gene>
    <name evidence="12" type="ORF">MUK42_08037</name>
</gene>
<dbReference type="InterPro" id="IPR017441">
    <property type="entry name" value="Protein_kinase_ATP_BS"/>
</dbReference>
<evidence type="ECO:0000256" key="9">
    <source>
        <dbReference type="PROSITE-ProRule" id="PRU10141"/>
    </source>
</evidence>
<dbReference type="SUPFAM" id="SSF56112">
    <property type="entry name" value="Protein kinase-like (PK-like)"/>
    <property type="match status" value="1"/>
</dbReference>
<dbReference type="PROSITE" id="PS00107">
    <property type="entry name" value="PROTEIN_KINASE_ATP"/>
    <property type="match status" value="1"/>
</dbReference>
<comment type="catalytic activity">
    <reaction evidence="8">
        <text>L-seryl-[protein] + ATP = O-phospho-L-seryl-[protein] + ADP + H(+)</text>
        <dbReference type="Rhea" id="RHEA:17989"/>
        <dbReference type="Rhea" id="RHEA-COMP:9863"/>
        <dbReference type="Rhea" id="RHEA-COMP:11604"/>
        <dbReference type="ChEBI" id="CHEBI:15378"/>
        <dbReference type="ChEBI" id="CHEBI:29999"/>
        <dbReference type="ChEBI" id="CHEBI:30616"/>
        <dbReference type="ChEBI" id="CHEBI:83421"/>
        <dbReference type="ChEBI" id="CHEBI:456216"/>
        <dbReference type="EC" id="2.7.11.1"/>
    </reaction>
</comment>
<accession>A0A9E7HNA1</accession>
<evidence type="ECO:0000313" key="12">
    <source>
        <dbReference type="EMBL" id="URE34138.1"/>
    </source>
</evidence>